<evidence type="ECO:0000256" key="2">
    <source>
        <dbReference type="ARBA" id="ARBA00022448"/>
    </source>
</evidence>
<dbReference type="AlphaFoldDB" id="M1MJD1"/>
<dbReference type="InterPro" id="IPR044085">
    <property type="entry name" value="MglB-like_PBP1"/>
</dbReference>
<dbReference type="InterPro" id="IPR028082">
    <property type="entry name" value="Peripla_BP_I"/>
</dbReference>
<dbReference type="GO" id="GO:0046872">
    <property type="term" value="F:metal ion binding"/>
    <property type="evidence" value="ECO:0007669"/>
    <property type="project" value="UniProtKB-KW"/>
</dbReference>
<keyword evidence="7" id="KW-0106">Calcium</keyword>
<dbReference type="eggNOG" id="COG1879">
    <property type="taxonomic scope" value="Bacteria"/>
</dbReference>
<evidence type="ECO:0000256" key="7">
    <source>
        <dbReference type="ARBA" id="ARBA00022837"/>
    </source>
</evidence>
<keyword evidence="6" id="KW-0574">Periplasm</keyword>
<gene>
    <name evidence="11" type="ORF">Cspa_c42910</name>
</gene>
<dbReference type="RefSeq" id="WP_015394355.1">
    <property type="nucleotide sequence ID" value="NC_020291.1"/>
</dbReference>
<protein>
    <recommendedName>
        <fullName evidence="9">D-galactose/methyl-galactoside binding periplasmic protein MglB</fullName>
    </recommendedName>
</protein>
<dbReference type="SUPFAM" id="SSF53822">
    <property type="entry name" value="Periplasmic binding protein-like I"/>
    <property type="match status" value="1"/>
</dbReference>
<dbReference type="Proteomes" id="UP000011728">
    <property type="component" value="Chromosome"/>
</dbReference>
<keyword evidence="4" id="KW-0479">Metal-binding</keyword>
<dbReference type="EMBL" id="CP004121">
    <property type="protein sequence ID" value="AGF58044.1"/>
    <property type="molecule type" value="Genomic_DNA"/>
</dbReference>
<dbReference type="InterPro" id="IPR050555">
    <property type="entry name" value="Bact_Solute-Bind_Prot2"/>
</dbReference>
<evidence type="ECO:0000313" key="12">
    <source>
        <dbReference type="Proteomes" id="UP000011728"/>
    </source>
</evidence>
<comment type="subunit">
    <text evidence="8">The ABC transporter complex is composed of one ATP-binding protein (MglA), two transmembrane proteins (MglC) and a solute-binding protein (MglB).</text>
</comment>
<evidence type="ECO:0000256" key="3">
    <source>
        <dbReference type="ARBA" id="ARBA00022597"/>
    </source>
</evidence>
<keyword evidence="5" id="KW-0732">Signal</keyword>
<dbReference type="OrthoDB" id="9769193at2"/>
<dbReference type="GO" id="GO:0030246">
    <property type="term" value="F:carbohydrate binding"/>
    <property type="evidence" value="ECO:0007669"/>
    <property type="project" value="InterPro"/>
</dbReference>
<evidence type="ECO:0000256" key="4">
    <source>
        <dbReference type="ARBA" id="ARBA00022723"/>
    </source>
</evidence>
<dbReference type="GO" id="GO:0030288">
    <property type="term" value="C:outer membrane-bounded periplasmic space"/>
    <property type="evidence" value="ECO:0007669"/>
    <property type="project" value="TreeGrafter"/>
</dbReference>
<dbReference type="PATRIC" id="fig|931276.5.peg.4322"/>
<dbReference type="Pfam" id="PF13407">
    <property type="entry name" value="Peripla_BP_4"/>
    <property type="match status" value="1"/>
</dbReference>
<dbReference type="InterPro" id="IPR025997">
    <property type="entry name" value="SBP_2_dom"/>
</dbReference>
<comment type="subcellular location">
    <subcellularLocation>
        <location evidence="1">Cell envelope</location>
    </subcellularLocation>
</comment>
<dbReference type="KEGG" id="csr:Cspa_c42910"/>
<evidence type="ECO:0000256" key="1">
    <source>
        <dbReference type="ARBA" id="ARBA00004196"/>
    </source>
</evidence>
<evidence type="ECO:0000313" key="11">
    <source>
        <dbReference type="EMBL" id="AGF58044.1"/>
    </source>
</evidence>
<dbReference type="HOGENOM" id="CLU_037628_3_1_9"/>
<dbReference type="Gene3D" id="3.40.50.2300">
    <property type="match status" value="2"/>
</dbReference>
<reference evidence="11 12" key="1">
    <citation type="submission" date="2013-02" db="EMBL/GenBank/DDBJ databases">
        <title>Genome sequence of Clostridium saccharoperbutylacetonicum N1-4(HMT).</title>
        <authorList>
            <person name="Poehlein A."/>
            <person name="Daniel R."/>
        </authorList>
    </citation>
    <scope>NUCLEOTIDE SEQUENCE [LARGE SCALE GENOMIC DNA]</scope>
    <source>
        <strain evidence="12">N1-4(HMT)</strain>
    </source>
</reference>
<organism evidence="11 12">
    <name type="scientific">Clostridium saccharoperbutylacetonicum N1-4(HMT)</name>
    <dbReference type="NCBI Taxonomy" id="931276"/>
    <lineage>
        <taxon>Bacteria</taxon>
        <taxon>Bacillati</taxon>
        <taxon>Bacillota</taxon>
        <taxon>Clostridia</taxon>
        <taxon>Eubacteriales</taxon>
        <taxon>Clostridiaceae</taxon>
        <taxon>Clostridium</taxon>
    </lineage>
</organism>
<dbReference type="PANTHER" id="PTHR30036">
    <property type="entry name" value="D-XYLOSE-BINDING PERIPLASMIC PROTEIN"/>
    <property type="match status" value="1"/>
</dbReference>
<dbReference type="PANTHER" id="PTHR30036:SF2">
    <property type="entry name" value="D-GALACTOSE_METHYL-GALACTOSIDE BINDING PERIPLASMIC PROTEIN MGLB"/>
    <property type="match status" value="1"/>
</dbReference>
<proteinExistence type="predicted"/>
<evidence type="ECO:0000256" key="5">
    <source>
        <dbReference type="ARBA" id="ARBA00022729"/>
    </source>
</evidence>
<dbReference type="CDD" id="cd01539">
    <property type="entry name" value="PBP1_GGBP"/>
    <property type="match status" value="1"/>
</dbReference>
<keyword evidence="3 11" id="KW-0762">Sugar transport</keyword>
<evidence type="ECO:0000256" key="6">
    <source>
        <dbReference type="ARBA" id="ARBA00022764"/>
    </source>
</evidence>
<evidence type="ECO:0000256" key="8">
    <source>
        <dbReference type="ARBA" id="ARBA00034323"/>
    </source>
</evidence>
<keyword evidence="12" id="KW-1185">Reference proteome</keyword>
<sequence length="348" mass="39294">MKLLKKAITFLITLSVAINNIQYTSLANTNFYRQNEINAGILLYSFEDLYMNNLKQNLERFQKTKNNVNFTFFSSNDNQATQNEILDSLFTHDYNLLMLYLIYPTKDQLTDIINKAKQKNISLIFFDIDPSEVIRNSYDKIAFFITDSKKLGSLQGEILANEWNENKAILDKNNDDILQYILLKGTTNSDVSTERSNSVIEKLKDSGINLRELATVDAFWDKDFAESATDSLYLKYDGTIEAIISNNDAMAIGAVASLQKHGYNKGDPSKYISVVGIDGLKEAKELVDKGMMTGTVNQDLDILADSLYSVGTNLIYNADSLKNVPYKLVNGKIVVTLPYSIYTKTIKE</sequence>
<name>M1MJD1_9CLOT</name>
<accession>M1MJD1</accession>
<evidence type="ECO:0000256" key="9">
    <source>
        <dbReference type="ARBA" id="ARBA00034344"/>
    </source>
</evidence>
<evidence type="ECO:0000259" key="10">
    <source>
        <dbReference type="Pfam" id="PF13407"/>
    </source>
</evidence>
<feature type="domain" description="Periplasmic binding protein" evidence="10">
    <location>
        <begin position="40"/>
        <end position="314"/>
    </location>
</feature>
<keyword evidence="2" id="KW-0813">Transport</keyword>